<keyword evidence="2" id="KW-1185">Reference proteome</keyword>
<dbReference type="RefSeq" id="WP_170181060.1">
    <property type="nucleotide sequence ID" value="NZ_CBDRGN010000001.1"/>
</dbReference>
<evidence type="ECO:0000313" key="1">
    <source>
        <dbReference type="EMBL" id="SEC43926.1"/>
    </source>
</evidence>
<evidence type="ECO:0000313" key="2">
    <source>
        <dbReference type="Proteomes" id="UP000182241"/>
    </source>
</evidence>
<name>A0A1H4SIB0_TSUTY</name>
<gene>
    <name evidence="1" type="ORF">SAMN04489793_2295</name>
</gene>
<dbReference type="Proteomes" id="UP000182241">
    <property type="component" value="Unassembled WGS sequence"/>
</dbReference>
<sequence>MNENELQIHAWETESHHPTSEGVVMYQRCACGAWRIKLVGRNAEVPVSEPEITAQAG</sequence>
<accession>A0A1H4SIB0</accession>
<dbReference type="STRING" id="57704.SAMN04489793_2295"/>
<dbReference type="AlphaFoldDB" id="A0A1H4SIB0"/>
<organism evidence="1 2">
    <name type="scientific">Tsukamurella tyrosinosolvens</name>
    <dbReference type="NCBI Taxonomy" id="57704"/>
    <lineage>
        <taxon>Bacteria</taxon>
        <taxon>Bacillati</taxon>
        <taxon>Actinomycetota</taxon>
        <taxon>Actinomycetes</taxon>
        <taxon>Mycobacteriales</taxon>
        <taxon>Tsukamurellaceae</taxon>
        <taxon>Tsukamurella</taxon>
    </lineage>
</organism>
<proteinExistence type="predicted"/>
<protein>
    <submittedName>
        <fullName evidence="1">Uncharacterized protein</fullName>
    </submittedName>
</protein>
<reference evidence="2" key="1">
    <citation type="submission" date="2016-10" db="EMBL/GenBank/DDBJ databases">
        <authorList>
            <person name="Varghese N."/>
            <person name="Submissions S."/>
        </authorList>
    </citation>
    <scope>NUCLEOTIDE SEQUENCE [LARGE SCALE GENOMIC DNA]</scope>
    <source>
        <strain evidence="2">DSM 44234</strain>
    </source>
</reference>
<dbReference type="EMBL" id="FNSA01000003">
    <property type="protein sequence ID" value="SEC43926.1"/>
    <property type="molecule type" value="Genomic_DNA"/>
</dbReference>